<feature type="signal peptide" evidence="1">
    <location>
        <begin position="1"/>
        <end position="19"/>
    </location>
</feature>
<dbReference type="EMBL" id="SMFL01000001">
    <property type="protein sequence ID" value="TDE18222.1"/>
    <property type="molecule type" value="Genomic_DNA"/>
</dbReference>
<proteinExistence type="predicted"/>
<keyword evidence="3" id="KW-1185">Reference proteome</keyword>
<reference evidence="2 3" key="1">
    <citation type="submission" date="2019-03" db="EMBL/GenBank/DDBJ databases">
        <title>Dyadobacter AR-3-6 sp. nov., isolated from arctic soil.</title>
        <authorList>
            <person name="Chaudhary D.K."/>
        </authorList>
    </citation>
    <scope>NUCLEOTIDE SEQUENCE [LARGE SCALE GENOMIC DNA]</scope>
    <source>
        <strain evidence="2 3">AR-3-6</strain>
    </source>
</reference>
<gene>
    <name evidence="2" type="ORF">E0F88_01370</name>
</gene>
<sequence length="559" mass="62923">MRFILFTLILAGISTSAFAATDSLIIQGRILNLNGRLYRQAPAITFSRNNILQPQSELSKQAPLAADGSFRVSLPMLFTKEEIYLDYSGKAFTTFLGSPGTVEITFDGDSLAKGKRLFYFAGENAGANNQYHIYLAEENKRLAANPALGSRFYDTFWEKSANEVQGAAAKRAELKVSALSKVGSAGVVDPALRQWIQSVANDEMLQNLYEYALSNGYALGTDLLDSLKRLSVSPLTAQRVTLASRFGTFGDRMVEEKRYANPGRSSSLPVRRMATLIRNNATELTSEEKTRLDEIAIKGVAEKSELDFLNKLFAKNETVLNLLFGYERESRSYGELYDSTAREFLKARFLPKNFYKYTYRQQIVLSKHIQSTLTIPQFAQSLDEIVRIEVKDSADIKKMIDFRSISSEPVETLPGYFMSASNERGTAWANRILDKYKGKTIYLVKWNFEDARSREEMEFMTALQAQLPRDIVFIYFHLPADDAFVSGDLVKQYIVRHRLKGTHLFLNSGQTMDLLFKLNPIEPGTFAVIKPNGKFFSKNAPGPRAMEKTVQVIMEAGSK</sequence>
<organism evidence="2 3">
    <name type="scientific">Dyadobacter psychrotolerans</name>
    <dbReference type="NCBI Taxonomy" id="2541721"/>
    <lineage>
        <taxon>Bacteria</taxon>
        <taxon>Pseudomonadati</taxon>
        <taxon>Bacteroidota</taxon>
        <taxon>Cytophagia</taxon>
        <taxon>Cytophagales</taxon>
        <taxon>Spirosomataceae</taxon>
        <taxon>Dyadobacter</taxon>
    </lineage>
</organism>
<evidence type="ECO:0008006" key="4">
    <source>
        <dbReference type="Google" id="ProtNLM"/>
    </source>
</evidence>
<evidence type="ECO:0000313" key="3">
    <source>
        <dbReference type="Proteomes" id="UP000294850"/>
    </source>
</evidence>
<comment type="caution">
    <text evidence="2">The sequence shown here is derived from an EMBL/GenBank/DDBJ whole genome shotgun (WGS) entry which is preliminary data.</text>
</comment>
<name>A0A4R5DUP8_9BACT</name>
<dbReference type="Proteomes" id="UP000294850">
    <property type="component" value="Unassembled WGS sequence"/>
</dbReference>
<keyword evidence="1" id="KW-0732">Signal</keyword>
<accession>A0A4R5DUP8</accession>
<dbReference type="AlphaFoldDB" id="A0A4R5DUP8"/>
<evidence type="ECO:0000313" key="2">
    <source>
        <dbReference type="EMBL" id="TDE18222.1"/>
    </source>
</evidence>
<evidence type="ECO:0000256" key="1">
    <source>
        <dbReference type="SAM" id="SignalP"/>
    </source>
</evidence>
<protein>
    <recommendedName>
        <fullName evidence="4">Thioredoxin domain-containing protein</fullName>
    </recommendedName>
</protein>
<dbReference type="OrthoDB" id="908604at2"/>
<dbReference type="Gene3D" id="3.40.30.10">
    <property type="entry name" value="Glutaredoxin"/>
    <property type="match status" value="1"/>
</dbReference>
<feature type="chain" id="PRO_5020950579" description="Thioredoxin domain-containing protein" evidence="1">
    <location>
        <begin position="20"/>
        <end position="559"/>
    </location>
</feature>